<dbReference type="FunFam" id="2.60.40.10:FF:000204">
    <property type="entry name" value="Major histocompatibility complex, class I-related protein"/>
    <property type="match status" value="1"/>
</dbReference>
<proteinExistence type="predicted"/>
<accession>A0A8C5QWN8</accession>
<dbReference type="Pfam" id="PF07654">
    <property type="entry name" value="C1-set"/>
    <property type="match status" value="1"/>
</dbReference>
<dbReference type="PANTHER" id="PTHR16675:SF235">
    <property type="entry name" value="SHKT DOMAIN-CONTAINING PROTEIN"/>
    <property type="match status" value="1"/>
</dbReference>
<keyword evidence="2" id="KW-0732">Signal</keyword>
<evidence type="ECO:0000256" key="1">
    <source>
        <dbReference type="ARBA" id="ARBA00004370"/>
    </source>
</evidence>
<keyword evidence="4" id="KW-1015">Disulfide bond</keyword>
<dbReference type="InterPro" id="IPR003006">
    <property type="entry name" value="Ig/MHC_CS"/>
</dbReference>
<name>A0A8C5QWN8_9ANUR</name>
<evidence type="ECO:0000256" key="3">
    <source>
        <dbReference type="ARBA" id="ARBA00023136"/>
    </source>
</evidence>
<dbReference type="InterPro" id="IPR007110">
    <property type="entry name" value="Ig-like_dom"/>
</dbReference>
<evidence type="ECO:0000256" key="2">
    <source>
        <dbReference type="ARBA" id="ARBA00022729"/>
    </source>
</evidence>
<protein>
    <recommendedName>
        <fullName evidence="6">Ig-like domain-containing protein</fullName>
    </recommendedName>
</protein>
<organism evidence="7 8">
    <name type="scientific">Leptobrachium leishanense</name>
    <name type="common">Leishan spiny toad</name>
    <dbReference type="NCBI Taxonomy" id="445787"/>
    <lineage>
        <taxon>Eukaryota</taxon>
        <taxon>Metazoa</taxon>
        <taxon>Chordata</taxon>
        <taxon>Craniata</taxon>
        <taxon>Vertebrata</taxon>
        <taxon>Euteleostomi</taxon>
        <taxon>Amphibia</taxon>
        <taxon>Batrachia</taxon>
        <taxon>Anura</taxon>
        <taxon>Pelobatoidea</taxon>
        <taxon>Megophryidae</taxon>
        <taxon>Leptobrachium</taxon>
    </lineage>
</organism>
<keyword evidence="5" id="KW-0325">Glycoprotein</keyword>
<evidence type="ECO:0000313" key="8">
    <source>
        <dbReference type="Proteomes" id="UP000694569"/>
    </source>
</evidence>
<dbReference type="GO" id="GO:0009897">
    <property type="term" value="C:external side of plasma membrane"/>
    <property type="evidence" value="ECO:0007669"/>
    <property type="project" value="TreeGrafter"/>
</dbReference>
<dbReference type="InterPro" id="IPR013783">
    <property type="entry name" value="Ig-like_fold"/>
</dbReference>
<comment type="subcellular location">
    <subcellularLocation>
        <location evidence="1">Membrane</location>
    </subcellularLocation>
</comment>
<dbReference type="SUPFAM" id="SSF48726">
    <property type="entry name" value="Immunoglobulin"/>
    <property type="match status" value="1"/>
</dbReference>
<keyword evidence="3" id="KW-0472">Membrane</keyword>
<dbReference type="AlphaFoldDB" id="A0A8C5QWN8"/>
<dbReference type="GO" id="GO:0005615">
    <property type="term" value="C:extracellular space"/>
    <property type="evidence" value="ECO:0007669"/>
    <property type="project" value="TreeGrafter"/>
</dbReference>
<dbReference type="InterPro" id="IPR003597">
    <property type="entry name" value="Ig_C1-set"/>
</dbReference>
<evidence type="ECO:0000313" key="7">
    <source>
        <dbReference type="Ensembl" id="ENSLLEP00000043749.1"/>
    </source>
</evidence>
<sequence length="115" mass="12995">MGDVNILSISIKDSYFSPITVRPEVKVSSRRSGSAMKLHCQVYGFYPRDVDVNWMKNGMDIPSDEAKHVLPNSNGTYQIRVSVEVTPEDGASYSCYVDHSSLDEPLLVMWDLMIY</sequence>
<reference evidence="7" key="2">
    <citation type="submission" date="2025-09" db="UniProtKB">
        <authorList>
            <consortium name="Ensembl"/>
        </authorList>
    </citation>
    <scope>IDENTIFICATION</scope>
</reference>
<dbReference type="Proteomes" id="UP000694569">
    <property type="component" value="Unplaced"/>
</dbReference>
<reference evidence="7" key="1">
    <citation type="submission" date="2025-08" db="UniProtKB">
        <authorList>
            <consortium name="Ensembl"/>
        </authorList>
    </citation>
    <scope>IDENTIFICATION</scope>
</reference>
<dbReference type="OrthoDB" id="10043043at2759"/>
<dbReference type="SMART" id="SM00407">
    <property type="entry name" value="IGc1"/>
    <property type="match status" value="1"/>
</dbReference>
<evidence type="ECO:0000256" key="4">
    <source>
        <dbReference type="ARBA" id="ARBA00023157"/>
    </source>
</evidence>
<dbReference type="PROSITE" id="PS50835">
    <property type="entry name" value="IG_LIKE"/>
    <property type="match status" value="1"/>
</dbReference>
<dbReference type="GO" id="GO:0006955">
    <property type="term" value="P:immune response"/>
    <property type="evidence" value="ECO:0007669"/>
    <property type="project" value="TreeGrafter"/>
</dbReference>
<dbReference type="PROSITE" id="PS00290">
    <property type="entry name" value="IG_MHC"/>
    <property type="match status" value="1"/>
</dbReference>
<dbReference type="InterPro" id="IPR036179">
    <property type="entry name" value="Ig-like_dom_sf"/>
</dbReference>
<dbReference type="Gene3D" id="2.60.40.10">
    <property type="entry name" value="Immunoglobulins"/>
    <property type="match status" value="1"/>
</dbReference>
<dbReference type="InterPro" id="IPR050208">
    <property type="entry name" value="MHC_class-I_related"/>
</dbReference>
<evidence type="ECO:0000259" key="6">
    <source>
        <dbReference type="PROSITE" id="PS50835"/>
    </source>
</evidence>
<dbReference type="Ensembl" id="ENSLLET00000045496.1">
    <property type="protein sequence ID" value="ENSLLEP00000043749.1"/>
    <property type="gene ID" value="ENSLLEG00000027802.1"/>
</dbReference>
<feature type="domain" description="Ig-like" evidence="6">
    <location>
        <begin position="23"/>
        <end position="101"/>
    </location>
</feature>
<dbReference type="GeneTree" id="ENSGT01120000271825"/>
<keyword evidence="8" id="KW-1185">Reference proteome</keyword>
<dbReference type="PANTHER" id="PTHR16675">
    <property type="entry name" value="MHC CLASS I-RELATED"/>
    <property type="match status" value="1"/>
</dbReference>
<evidence type="ECO:0000256" key="5">
    <source>
        <dbReference type="ARBA" id="ARBA00023180"/>
    </source>
</evidence>